<evidence type="ECO:0000313" key="3">
    <source>
        <dbReference type="Proteomes" id="UP000030748"/>
    </source>
</evidence>
<organism evidence="2 3">
    <name type="scientific">Erythranthe guttata</name>
    <name type="common">Yellow monkey flower</name>
    <name type="synonym">Mimulus guttatus</name>
    <dbReference type="NCBI Taxonomy" id="4155"/>
    <lineage>
        <taxon>Eukaryota</taxon>
        <taxon>Viridiplantae</taxon>
        <taxon>Streptophyta</taxon>
        <taxon>Embryophyta</taxon>
        <taxon>Tracheophyta</taxon>
        <taxon>Spermatophyta</taxon>
        <taxon>Magnoliopsida</taxon>
        <taxon>eudicotyledons</taxon>
        <taxon>Gunneridae</taxon>
        <taxon>Pentapetalae</taxon>
        <taxon>asterids</taxon>
        <taxon>lamiids</taxon>
        <taxon>Lamiales</taxon>
        <taxon>Phrymaceae</taxon>
        <taxon>Erythranthe</taxon>
    </lineage>
</organism>
<dbReference type="PhylomeDB" id="A0A022RCM2"/>
<dbReference type="OMA" id="ACCEQSK"/>
<gene>
    <name evidence="2" type="ORF">MIMGU_mgv1a023908mg</name>
</gene>
<dbReference type="eggNOG" id="ENOG502S0WV">
    <property type="taxonomic scope" value="Eukaryota"/>
</dbReference>
<dbReference type="KEGG" id="egt:105957666"/>
<dbReference type="EMBL" id="KI630513">
    <property type="protein sequence ID" value="EYU37814.1"/>
    <property type="molecule type" value="Genomic_DNA"/>
</dbReference>
<feature type="transmembrane region" description="Helical" evidence="1">
    <location>
        <begin position="29"/>
        <end position="51"/>
    </location>
</feature>
<accession>A0A022RCM2</accession>
<evidence type="ECO:0000313" key="2">
    <source>
        <dbReference type="EMBL" id="EYU37814.1"/>
    </source>
</evidence>
<protein>
    <recommendedName>
        <fullName evidence="4">DUF4408 domain-containing protein</fullName>
    </recommendedName>
</protein>
<sequence length="227" mass="26098">MDSVKFQNVKSEKANAISRHRRTQKLTTLFRLVELFVFLVVVSRFSSQFAFSFNISGEYFRGISVTLISPRFVFLVGNTIIVILFLLSSSKGGENEKRPTDFYDEYVEKCRNNNQQITHSKHVKKSAPEAYEFHNANKIISKSKSEINLERRGAVVVKGEESHRDLRRSMSQSCRKSVDCGRKKAAAVVVEDEMSGEEFRRTVEAFIARQQRVLREEEEEFTALVSV</sequence>
<dbReference type="OrthoDB" id="1095087at2759"/>
<dbReference type="STRING" id="4155.A0A022RCM2"/>
<keyword evidence="3" id="KW-1185">Reference proteome</keyword>
<dbReference type="Proteomes" id="UP000030748">
    <property type="component" value="Unassembled WGS sequence"/>
</dbReference>
<feature type="transmembrane region" description="Helical" evidence="1">
    <location>
        <begin position="71"/>
        <end position="88"/>
    </location>
</feature>
<dbReference type="PANTHER" id="PTHR33640:SF8">
    <property type="entry name" value="TRANSMEMBRANE PROTEIN"/>
    <property type="match status" value="1"/>
</dbReference>
<evidence type="ECO:0008006" key="4">
    <source>
        <dbReference type="Google" id="ProtNLM"/>
    </source>
</evidence>
<evidence type="ECO:0000256" key="1">
    <source>
        <dbReference type="SAM" id="Phobius"/>
    </source>
</evidence>
<name>A0A022RCM2_ERYGU</name>
<keyword evidence="1" id="KW-0812">Transmembrane</keyword>
<dbReference type="PANTHER" id="PTHR33640">
    <property type="entry name" value="TRANSMEMBRANE PROTEIN"/>
    <property type="match status" value="1"/>
</dbReference>
<reference evidence="2 3" key="1">
    <citation type="journal article" date="2013" name="Proc. Natl. Acad. Sci. U.S.A.">
        <title>Fine-scale variation in meiotic recombination in Mimulus inferred from population shotgun sequencing.</title>
        <authorList>
            <person name="Hellsten U."/>
            <person name="Wright K.M."/>
            <person name="Jenkins J."/>
            <person name="Shu S."/>
            <person name="Yuan Y."/>
            <person name="Wessler S.R."/>
            <person name="Schmutz J."/>
            <person name="Willis J.H."/>
            <person name="Rokhsar D.S."/>
        </authorList>
    </citation>
    <scope>NUCLEOTIDE SEQUENCE [LARGE SCALE GENOMIC DNA]</scope>
    <source>
        <strain evidence="3">cv. DUN x IM62</strain>
    </source>
</reference>
<proteinExistence type="predicted"/>
<keyword evidence="1" id="KW-1133">Transmembrane helix</keyword>
<dbReference type="AlphaFoldDB" id="A0A022RCM2"/>
<keyword evidence="1" id="KW-0472">Membrane</keyword>